<dbReference type="EMBL" id="VGLS01000881">
    <property type="protein sequence ID" value="MBM3226360.1"/>
    <property type="molecule type" value="Genomic_DNA"/>
</dbReference>
<evidence type="ECO:0000313" key="2">
    <source>
        <dbReference type="Proteomes" id="UP000712673"/>
    </source>
</evidence>
<sequence>MPHPCGALLDIATTYRQELERQGIPALPNADALGGYVAFQQIQTRAQLGIDALTSQPAPLSPETQGDLTRLYEIQDKATHILTIFQALQQRGLATWDQAYTRAQIASTPPAFPLAPEEFMLLSKFWELGLEEIAMQTFIQIDGDVITRIHPKYAGTMYELLHVLHQNGIRVSVTFWQELVHTIGAFARIVFARFF</sequence>
<organism evidence="1 2">
    <name type="scientific">Tectimicrobiota bacterium</name>
    <dbReference type="NCBI Taxonomy" id="2528274"/>
    <lineage>
        <taxon>Bacteria</taxon>
        <taxon>Pseudomonadati</taxon>
        <taxon>Nitrospinota/Tectimicrobiota group</taxon>
        <taxon>Candidatus Tectimicrobiota</taxon>
    </lineage>
</organism>
<protein>
    <submittedName>
        <fullName evidence="1">Uncharacterized protein</fullName>
    </submittedName>
</protein>
<evidence type="ECO:0000313" key="1">
    <source>
        <dbReference type="EMBL" id="MBM3226360.1"/>
    </source>
</evidence>
<dbReference type="Proteomes" id="UP000712673">
    <property type="component" value="Unassembled WGS sequence"/>
</dbReference>
<name>A0A937W704_UNCTE</name>
<accession>A0A937W704</accession>
<proteinExistence type="predicted"/>
<gene>
    <name evidence="1" type="ORF">FJZ47_21565</name>
</gene>
<comment type="caution">
    <text evidence="1">The sequence shown here is derived from an EMBL/GenBank/DDBJ whole genome shotgun (WGS) entry which is preliminary data.</text>
</comment>
<dbReference type="AlphaFoldDB" id="A0A937W704"/>
<reference evidence="1" key="1">
    <citation type="submission" date="2019-03" db="EMBL/GenBank/DDBJ databases">
        <title>Lake Tanganyika Metagenome-Assembled Genomes (MAGs).</title>
        <authorList>
            <person name="Tran P."/>
        </authorList>
    </citation>
    <scope>NUCLEOTIDE SEQUENCE</scope>
    <source>
        <strain evidence="1">K_DeepCast_65m_m2_066</strain>
    </source>
</reference>